<accession>A0A0R2JS74</accession>
<gene>
    <name evidence="1" type="ORF">IV43_GL000357</name>
</gene>
<sequence>MVQLAQTGDQAEIETLLPFYRGIGLPTNLAELHITTDVSAKSQQVAQWAARADETFNLIKSDVVAADVLDDVQQVEDISVDNKQR</sequence>
<protein>
    <submittedName>
        <fullName evidence="1">Uncharacterized protein</fullName>
    </submittedName>
</protein>
<proteinExistence type="predicted"/>
<dbReference type="Proteomes" id="UP000051491">
    <property type="component" value="Unassembled WGS sequence"/>
</dbReference>
<dbReference type="SUPFAM" id="SSF56796">
    <property type="entry name" value="Dehydroquinate synthase-like"/>
    <property type="match status" value="1"/>
</dbReference>
<evidence type="ECO:0000313" key="1">
    <source>
        <dbReference type="EMBL" id="KRN79970.1"/>
    </source>
</evidence>
<dbReference type="PATRIC" id="fig|89059.3.peg.362"/>
<dbReference type="EMBL" id="JQBK01000124">
    <property type="protein sequence ID" value="KRN79970.1"/>
    <property type="molecule type" value="Genomic_DNA"/>
</dbReference>
<dbReference type="Gene3D" id="1.20.1090.10">
    <property type="entry name" value="Dehydroquinate synthase-like - alpha domain"/>
    <property type="match status" value="1"/>
</dbReference>
<name>A0A0R2JS74_9LACO</name>
<evidence type="ECO:0000313" key="2">
    <source>
        <dbReference type="Proteomes" id="UP000051491"/>
    </source>
</evidence>
<comment type="caution">
    <text evidence="1">The sequence shown here is derived from an EMBL/GenBank/DDBJ whole genome shotgun (WGS) entry which is preliminary data.</text>
</comment>
<dbReference type="AlphaFoldDB" id="A0A0R2JS74"/>
<organism evidence="1 2">
    <name type="scientific">Ligilactobacillus acidipiscis</name>
    <dbReference type="NCBI Taxonomy" id="89059"/>
    <lineage>
        <taxon>Bacteria</taxon>
        <taxon>Bacillati</taxon>
        <taxon>Bacillota</taxon>
        <taxon>Bacilli</taxon>
        <taxon>Lactobacillales</taxon>
        <taxon>Lactobacillaceae</taxon>
        <taxon>Ligilactobacillus</taxon>
    </lineage>
</organism>
<reference evidence="1 2" key="1">
    <citation type="journal article" date="2015" name="Genome Announc.">
        <title>Expanding the biotechnology potential of lactobacilli through comparative genomics of 213 strains and associated genera.</title>
        <authorList>
            <person name="Sun Z."/>
            <person name="Harris H.M."/>
            <person name="McCann A."/>
            <person name="Guo C."/>
            <person name="Argimon S."/>
            <person name="Zhang W."/>
            <person name="Yang X."/>
            <person name="Jeffery I.B."/>
            <person name="Cooney J.C."/>
            <person name="Kagawa T.F."/>
            <person name="Liu W."/>
            <person name="Song Y."/>
            <person name="Salvetti E."/>
            <person name="Wrobel A."/>
            <person name="Rasinkangas P."/>
            <person name="Parkhill J."/>
            <person name="Rea M.C."/>
            <person name="O'Sullivan O."/>
            <person name="Ritari J."/>
            <person name="Douillard F.P."/>
            <person name="Paul Ross R."/>
            <person name="Yang R."/>
            <person name="Briner A.E."/>
            <person name="Felis G.E."/>
            <person name="de Vos W.M."/>
            <person name="Barrangou R."/>
            <person name="Klaenhammer T.R."/>
            <person name="Caufield P.W."/>
            <person name="Cui Y."/>
            <person name="Zhang H."/>
            <person name="O'Toole P.W."/>
        </authorList>
    </citation>
    <scope>NUCLEOTIDE SEQUENCE [LARGE SCALE GENOMIC DNA]</scope>
    <source>
        <strain evidence="1 2">DSM 15353</strain>
    </source>
</reference>